<protein>
    <submittedName>
        <fullName evidence="1">Uncharacterized protein</fullName>
    </submittedName>
</protein>
<evidence type="ECO:0000313" key="2">
    <source>
        <dbReference type="Proteomes" id="UP001234178"/>
    </source>
</evidence>
<evidence type="ECO:0000313" key="1">
    <source>
        <dbReference type="EMBL" id="KAK4006905.1"/>
    </source>
</evidence>
<keyword evidence="2" id="KW-1185">Reference proteome</keyword>
<sequence>MAHLKSERVGLVGDGDHVDPANYIEEKGGEYSVGFTPVSENGSVGNDSEYPFSATNANGYVIIINMNGTVVEDVAYYNKDPGPTSITNINCLCCKFVWENGDLTVEIVDNF</sequence>
<proteinExistence type="predicted"/>
<accession>A0ABQ9Z285</accession>
<comment type="caution">
    <text evidence="1">The sequence shown here is derived from an EMBL/GenBank/DDBJ whole genome shotgun (WGS) entry which is preliminary data.</text>
</comment>
<dbReference type="Proteomes" id="UP001234178">
    <property type="component" value="Unassembled WGS sequence"/>
</dbReference>
<organism evidence="1 2">
    <name type="scientific">Daphnia magna</name>
    <dbReference type="NCBI Taxonomy" id="35525"/>
    <lineage>
        <taxon>Eukaryota</taxon>
        <taxon>Metazoa</taxon>
        <taxon>Ecdysozoa</taxon>
        <taxon>Arthropoda</taxon>
        <taxon>Crustacea</taxon>
        <taxon>Branchiopoda</taxon>
        <taxon>Diplostraca</taxon>
        <taxon>Cladocera</taxon>
        <taxon>Anomopoda</taxon>
        <taxon>Daphniidae</taxon>
        <taxon>Daphnia</taxon>
    </lineage>
</organism>
<name>A0ABQ9Z285_9CRUS</name>
<reference evidence="1 2" key="1">
    <citation type="journal article" date="2023" name="Nucleic Acids Res.">
        <title>The hologenome of Daphnia magna reveals possible DNA methylation and microbiome-mediated evolution of the host genome.</title>
        <authorList>
            <person name="Chaturvedi A."/>
            <person name="Li X."/>
            <person name="Dhandapani V."/>
            <person name="Marshall H."/>
            <person name="Kissane S."/>
            <person name="Cuenca-Cambronero M."/>
            <person name="Asole G."/>
            <person name="Calvet F."/>
            <person name="Ruiz-Romero M."/>
            <person name="Marangio P."/>
            <person name="Guigo R."/>
            <person name="Rago D."/>
            <person name="Mirbahai L."/>
            <person name="Eastwood N."/>
            <person name="Colbourne J.K."/>
            <person name="Zhou J."/>
            <person name="Mallon E."/>
            <person name="Orsini L."/>
        </authorList>
    </citation>
    <scope>NUCLEOTIDE SEQUENCE [LARGE SCALE GENOMIC DNA]</scope>
    <source>
        <strain evidence="1">LRV0_1</strain>
    </source>
</reference>
<gene>
    <name evidence="1" type="ORF">OUZ56_012060</name>
</gene>
<dbReference type="EMBL" id="JAOYFB010000002">
    <property type="protein sequence ID" value="KAK4006905.1"/>
    <property type="molecule type" value="Genomic_DNA"/>
</dbReference>